<gene>
    <name evidence="5" type="ORF">PRVXH_002107</name>
</gene>
<evidence type="ECO:0000256" key="1">
    <source>
        <dbReference type="ARBA" id="ARBA00023224"/>
    </source>
</evidence>
<dbReference type="GO" id="GO:0004888">
    <property type="term" value="F:transmembrane signaling receptor activity"/>
    <property type="evidence" value="ECO:0007669"/>
    <property type="project" value="InterPro"/>
</dbReference>
<dbReference type="PANTHER" id="PTHR32089">
    <property type="entry name" value="METHYL-ACCEPTING CHEMOTAXIS PROTEIN MCPB"/>
    <property type="match status" value="1"/>
</dbReference>
<dbReference type="PROSITE" id="PS50111">
    <property type="entry name" value="CHEMOTAXIS_TRANSDUC_2"/>
    <property type="match status" value="1"/>
</dbReference>
<dbReference type="Gene3D" id="1.10.287.950">
    <property type="entry name" value="Methyl-accepting chemotaxis protein"/>
    <property type="match status" value="1"/>
</dbReference>
<dbReference type="Pfam" id="PF00015">
    <property type="entry name" value="MCPsignal"/>
    <property type="match status" value="1"/>
</dbReference>
<dbReference type="EMBL" id="CP159485">
    <property type="protein sequence ID" value="XCI28161.1"/>
    <property type="molecule type" value="Genomic_DNA"/>
</dbReference>
<organism evidence="5">
    <name type="scientific">Proteinivorax hydrogeniformans</name>
    <dbReference type="NCBI Taxonomy" id="1826727"/>
    <lineage>
        <taxon>Bacteria</taxon>
        <taxon>Bacillati</taxon>
        <taxon>Bacillota</taxon>
        <taxon>Clostridia</taxon>
        <taxon>Eubacteriales</taxon>
        <taxon>Proteinivoracaceae</taxon>
        <taxon>Proteinivorax</taxon>
    </lineage>
</organism>
<dbReference type="PANTHER" id="PTHR32089:SF112">
    <property type="entry name" value="LYSOZYME-LIKE PROTEIN-RELATED"/>
    <property type="match status" value="1"/>
</dbReference>
<comment type="similarity">
    <text evidence="2">Belongs to the methyl-accepting chemotaxis (MCP) protein family.</text>
</comment>
<sequence>MEPIIKSFVDVAPFINKLTVSDFAVAVCDLNGCVAYFPSEKLNHGLKAGQAHVEGSTAHKCINERQRIIQRVDEEVFGFPYIAIAIPLFNDQQQVVGSVSFAETVDKQHMLLTAAENLQKAMDNLEIYANDIAATVDKTEEAGTDLSGVFKDSLERIQQTDKVLGFIKDIANQTNLLGLNAAIEAARVGEQGKGFGVVADETRKLSSKTNDYVLTVEAILEEINESKYEIDEEVSRLLRVCQLQQKYIQSINEVMTDVNGLADSLYKQAQQLSNNK</sequence>
<protein>
    <submittedName>
        <fullName evidence="5">Methyl-accepting chemotaxis protein</fullName>
    </submittedName>
</protein>
<feature type="domain" description="Methyl-accepting transducer" evidence="4">
    <location>
        <begin position="155"/>
        <end position="276"/>
    </location>
</feature>
<keyword evidence="1 3" id="KW-0807">Transducer</keyword>
<dbReference type="GO" id="GO:0007165">
    <property type="term" value="P:signal transduction"/>
    <property type="evidence" value="ECO:0007669"/>
    <property type="project" value="UniProtKB-KW"/>
</dbReference>
<evidence type="ECO:0000259" key="4">
    <source>
        <dbReference type="PROSITE" id="PS50111"/>
    </source>
</evidence>
<evidence type="ECO:0000313" key="5">
    <source>
        <dbReference type="EMBL" id="XCI28161.1"/>
    </source>
</evidence>
<dbReference type="GO" id="GO:0006935">
    <property type="term" value="P:chemotaxis"/>
    <property type="evidence" value="ECO:0007669"/>
    <property type="project" value="InterPro"/>
</dbReference>
<dbReference type="PRINTS" id="PR00260">
    <property type="entry name" value="CHEMTRNSDUCR"/>
</dbReference>
<accession>A0AAU8HRI1</accession>
<dbReference type="SMART" id="SM00283">
    <property type="entry name" value="MA"/>
    <property type="match status" value="1"/>
</dbReference>
<evidence type="ECO:0000256" key="2">
    <source>
        <dbReference type="ARBA" id="ARBA00029447"/>
    </source>
</evidence>
<evidence type="ECO:0000256" key="3">
    <source>
        <dbReference type="PROSITE-ProRule" id="PRU00284"/>
    </source>
</evidence>
<name>A0AAU8HRI1_9FIRM</name>
<reference evidence="5" key="1">
    <citation type="journal article" date="2018" name="Antonie Van Leeuwenhoek">
        <title>Proteinivorax hydrogeniformans sp. nov., an anaerobic, haloalkaliphilic bacterium fermenting proteinaceous compounds with high hydrogen production.</title>
        <authorList>
            <person name="Boltyanskaya Y."/>
            <person name="Detkova E."/>
            <person name="Pimenov N."/>
            <person name="Kevbrin V."/>
        </authorList>
    </citation>
    <scope>NUCLEOTIDE SEQUENCE</scope>
    <source>
        <strain evidence="5">Z-710</strain>
    </source>
</reference>
<dbReference type="SUPFAM" id="SSF58104">
    <property type="entry name" value="Methyl-accepting chemotaxis protein (MCP) signaling domain"/>
    <property type="match status" value="1"/>
</dbReference>
<proteinExistence type="inferred from homology"/>
<dbReference type="InterPro" id="IPR004089">
    <property type="entry name" value="MCPsignal_dom"/>
</dbReference>
<dbReference type="GO" id="GO:0016020">
    <property type="term" value="C:membrane"/>
    <property type="evidence" value="ECO:0007669"/>
    <property type="project" value="InterPro"/>
</dbReference>
<reference evidence="5" key="2">
    <citation type="submission" date="2024-06" db="EMBL/GenBank/DDBJ databases">
        <authorList>
            <person name="Petrova K.O."/>
            <person name="Toshchakov S.V."/>
            <person name="Boltjanskaja Y.V."/>
            <person name="Kevbrin V.V."/>
        </authorList>
    </citation>
    <scope>NUCLEOTIDE SEQUENCE</scope>
    <source>
        <strain evidence="5">Z-710</strain>
    </source>
</reference>
<dbReference type="InterPro" id="IPR004090">
    <property type="entry name" value="Chemotax_Me-accpt_rcpt"/>
</dbReference>
<dbReference type="AlphaFoldDB" id="A0AAU8HRI1"/>